<feature type="region of interest" description="Disordered" evidence="1">
    <location>
        <begin position="170"/>
        <end position="377"/>
    </location>
</feature>
<proteinExistence type="predicted"/>
<gene>
    <name evidence="2" type="ORF">OEZ85_002766</name>
</gene>
<sequence length="489" mass="51371">MERDMARHTPDQAGHVNLANFNIKTEALKGIPAIPVANARIVSDGGSMERDVARPTPDHAGHVILDNDNMKIEEVRGPDHLDQQGKGKKQLKEYLEEGTIKPVTGDQVVYRLKQAGNAPEGTDAGGGRDTSAAQVAVLGSPTVPLGLSSALGYLHLGQVARIKVPPHLMQQGAADDTGEITPLHESHHITPPHAASSPRPSSTPTAAAAAQPSSSPGHAPPKTPLSSPIQQQDQPQVPAQPSHAAAVSNANPQQHYPPSLAAAAAAEAMGSNSNSQQQQQFAELQSMWRQRSLDEKGLGSLPQQQQQQQQQGTHHTRASHDTKFPHSVPPPARHPKSPPAGLTATAAPTAAAAVAAPSPSRSTDAGGGGDGRGSIGGDAAEYELEVLAIVPGRGKLSGQPVLSDAARQQQQPLDIPALTQDTPDHLQPPKPLTGMSGWVRRNLSLNVRAPWKAGKQGLGWLGLRGCCKGQGKEQEDEQAQQRQQKPAYG</sequence>
<feature type="compositionally biased region" description="Low complexity" evidence="1">
    <location>
        <begin position="480"/>
        <end position="489"/>
    </location>
</feature>
<dbReference type="Proteomes" id="UP001244341">
    <property type="component" value="Chromosome 5b"/>
</dbReference>
<keyword evidence="3" id="KW-1185">Reference proteome</keyword>
<evidence type="ECO:0000313" key="3">
    <source>
        <dbReference type="Proteomes" id="UP001244341"/>
    </source>
</evidence>
<feature type="compositionally biased region" description="Gly residues" evidence="1">
    <location>
        <begin position="365"/>
        <end position="376"/>
    </location>
</feature>
<feature type="compositionally biased region" description="Low complexity" evidence="1">
    <location>
        <begin position="261"/>
        <end position="280"/>
    </location>
</feature>
<dbReference type="EMBL" id="CP126212">
    <property type="protein sequence ID" value="WIA14227.1"/>
    <property type="molecule type" value="Genomic_DNA"/>
</dbReference>
<feature type="compositionally biased region" description="Low complexity" evidence="1">
    <location>
        <begin position="339"/>
        <end position="364"/>
    </location>
</feature>
<feature type="compositionally biased region" description="Low complexity" evidence="1">
    <location>
        <begin position="224"/>
        <end position="242"/>
    </location>
</feature>
<reference evidence="2 3" key="1">
    <citation type="submission" date="2023-05" db="EMBL/GenBank/DDBJ databases">
        <title>A 100% complete, gapless, phased diploid assembly of the Scenedesmus obliquus UTEX 3031 genome.</title>
        <authorList>
            <person name="Biondi T.C."/>
            <person name="Hanschen E.R."/>
            <person name="Kwon T."/>
            <person name="Eng W."/>
            <person name="Kruse C.P.S."/>
            <person name="Koehler S.I."/>
            <person name="Kunde Y."/>
            <person name="Gleasner C.D."/>
            <person name="You Mak K.T."/>
            <person name="Polle J."/>
            <person name="Hovde B.T."/>
            <person name="Starkenburg S.R."/>
        </authorList>
    </citation>
    <scope>NUCLEOTIDE SEQUENCE [LARGE SCALE GENOMIC DNA]</scope>
    <source>
        <strain evidence="2 3">DOE0152z</strain>
    </source>
</reference>
<evidence type="ECO:0000256" key="1">
    <source>
        <dbReference type="SAM" id="MobiDB-lite"/>
    </source>
</evidence>
<name>A0ABY8TYK0_TETOB</name>
<feature type="compositionally biased region" description="Low complexity" evidence="1">
    <location>
        <begin position="191"/>
        <end position="217"/>
    </location>
</feature>
<feature type="region of interest" description="Disordered" evidence="1">
    <location>
        <begin position="466"/>
        <end position="489"/>
    </location>
</feature>
<organism evidence="2 3">
    <name type="scientific">Tetradesmus obliquus</name>
    <name type="common">Green alga</name>
    <name type="synonym">Acutodesmus obliquus</name>
    <dbReference type="NCBI Taxonomy" id="3088"/>
    <lineage>
        <taxon>Eukaryota</taxon>
        <taxon>Viridiplantae</taxon>
        <taxon>Chlorophyta</taxon>
        <taxon>core chlorophytes</taxon>
        <taxon>Chlorophyceae</taxon>
        <taxon>CS clade</taxon>
        <taxon>Sphaeropleales</taxon>
        <taxon>Scenedesmaceae</taxon>
        <taxon>Tetradesmus</taxon>
    </lineage>
</organism>
<protein>
    <submittedName>
        <fullName evidence="2">Uncharacterized protein</fullName>
    </submittedName>
</protein>
<accession>A0ABY8TYK0</accession>
<evidence type="ECO:0000313" key="2">
    <source>
        <dbReference type="EMBL" id="WIA14227.1"/>
    </source>
</evidence>